<comment type="caution">
    <text evidence="5">The sequence shown here is derived from an EMBL/GenBank/DDBJ whole genome shotgun (WGS) entry which is preliminary data.</text>
</comment>
<keyword evidence="6" id="KW-1185">Reference proteome</keyword>
<dbReference type="EMBL" id="RSCD01000018">
    <property type="protein sequence ID" value="RSH87039.1"/>
    <property type="molecule type" value="Genomic_DNA"/>
</dbReference>
<dbReference type="Proteomes" id="UP000279259">
    <property type="component" value="Unassembled WGS sequence"/>
</dbReference>
<dbReference type="GO" id="GO:0032259">
    <property type="term" value="P:methylation"/>
    <property type="evidence" value="ECO:0007669"/>
    <property type="project" value="UniProtKB-KW"/>
</dbReference>
<dbReference type="PANTHER" id="PTHR44942">
    <property type="entry name" value="METHYLTRANSF_11 DOMAIN-CONTAINING PROTEIN"/>
    <property type="match status" value="1"/>
</dbReference>
<reference evidence="5 6" key="1">
    <citation type="submission" date="2018-11" db="EMBL/GenBank/DDBJ databases">
        <title>Genome sequence of Saitozyma podzolica DSM 27192.</title>
        <authorList>
            <person name="Aliyu H."/>
            <person name="Gorte O."/>
            <person name="Ochsenreither K."/>
        </authorList>
    </citation>
    <scope>NUCLEOTIDE SEQUENCE [LARGE SCALE GENOMIC DNA]</scope>
    <source>
        <strain evidence="5 6">DSM 27192</strain>
    </source>
</reference>
<proteinExistence type="inferred from homology"/>
<evidence type="ECO:0000313" key="5">
    <source>
        <dbReference type="EMBL" id="RSH87039.1"/>
    </source>
</evidence>
<comment type="similarity">
    <text evidence="1">Belongs to the methyltransferase superfamily.</text>
</comment>
<keyword evidence="2" id="KW-0489">Methyltransferase</keyword>
<sequence length="327" mass="35895">MTSFAKATFDVAGYLASRPTYPPRLFDIITSFHARGFVALALAPHFKQITALDPSSGMISKGLQPSDPALPRVQYRVGNAEHLDDPNAGIGAGEDGVDLVVAGQAAHWFDYPKVWKQLTRSVRPGGTVAFIGYAEMVFPNHDSLNPLISHHARHPSALGPHWQPGRRIVEALLDPVPFPTRPDPNTELVGSLPPLTPGQGAPTLSFVSEPVLATPPGIGLEFDADEWDRTTAVRLKSDSDSPWLMRKTFKMDQLETYFRSFSALHEYHEKHPEDRAKKGRGAEGDIVDRLMGKVVQGLEADGPRGDEEQGEVEVGWPLVLMMIKKRA</sequence>
<dbReference type="PANTHER" id="PTHR44942:SF4">
    <property type="entry name" value="METHYLTRANSFERASE TYPE 11 DOMAIN-CONTAINING PROTEIN"/>
    <property type="match status" value="1"/>
</dbReference>
<dbReference type="Pfam" id="PF08241">
    <property type="entry name" value="Methyltransf_11"/>
    <property type="match status" value="1"/>
</dbReference>
<dbReference type="OrthoDB" id="10027013at2759"/>
<evidence type="ECO:0000313" key="6">
    <source>
        <dbReference type="Proteomes" id="UP000279259"/>
    </source>
</evidence>
<dbReference type="Gene3D" id="3.40.50.150">
    <property type="entry name" value="Vaccinia Virus protein VP39"/>
    <property type="match status" value="1"/>
</dbReference>
<dbReference type="SUPFAM" id="SSF53335">
    <property type="entry name" value="S-adenosyl-L-methionine-dependent methyltransferases"/>
    <property type="match status" value="1"/>
</dbReference>
<feature type="domain" description="Methyltransferase type 11" evidence="4">
    <location>
        <begin position="36"/>
        <end position="130"/>
    </location>
</feature>
<evidence type="ECO:0000256" key="1">
    <source>
        <dbReference type="ARBA" id="ARBA00008361"/>
    </source>
</evidence>
<dbReference type="STRING" id="1890683.A0A427Y7H9"/>
<evidence type="ECO:0000259" key="4">
    <source>
        <dbReference type="Pfam" id="PF08241"/>
    </source>
</evidence>
<gene>
    <name evidence="5" type="ORF">EHS25_003527</name>
</gene>
<keyword evidence="3" id="KW-0808">Transferase</keyword>
<dbReference type="GO" id="GO:0008757">
    <property type="term" value="F:S-adenosylmethionine-dependent methyltransferase activity"/>
    <property type="evidence" value="ECO:0007669"/>
    <property type="project" value="InterPro"/>
</dbReference>
<accession>A0A427Y7H9</accession>
<dbReference type="InterPro" id="IPR029063">
    <property type="entry name" value="SAM-dependent_MTases_sf"/>
</dbReference>
<dbReference type="AlphaFoldDB" id="A0A427Y7H9"/>
<evidence type="ECO:0000256" key="3">
    <source>
        <dbReference type="ARBA" id="ARBA00022679"/>
    </source>
</evidence>
<dbReference type="InterPro" id="IPR013216">
    <property type="entry name" value="Methyltransf_11"/>
</dbReference>
<organism evidence="5 6">
    <name type="scientific">Saitozyma podzolica</name>
    <dbReference type="NCBI Taxonomy" id="1890683"/>
    <lineage>
        <taxon>Eukaryota</taxon>
        <taxon>Fungi</taxon>
        <taxon>Dikarya</taxon>
        <taxon>Basidiomycota</taxon>
        <taxon>Agaricomycotina</taxon>
        <taxon>Tremellomycetes</taxon>
        <taxon>Tremellales</taxon>
        <taxon>Trimorphomycetaceae</taxon>
        <taxon>Saitozyma</taxon>
    </lineage>
</organism>
<protein>
    <recommendedName>
        <fullName evidence="4">Methyltransferase type 11 domain-containing protein</fullName>
    </recommendedName>
</protein>
<dbReference type="InterPro" id="IPR051052">
    <property type="entry name" value="Diverse_substrate_MTase"/>
</dbReference>
<evidence type="ECO:0000256" key="2">
    <source>
        <dbReference type="ARBA" id="ARBA00022603"/>
    </source>
</evidence>
<name>A0A427Y7H9_9TREE</name>